<reference evidence="1 2" key="1">
    <citation type="submission" date="2024-09" db="EMBL/GenBank/DDBJ databases">
        <authorList>
            <person name="Lee S.D."/>
        </authorList>
    </citation>
    <scope>NUCLEOTIDE SEQUENCE [LARGE SCALE GENOMIC DNA]</scope>
    <source>
        <strain evidence="1 2">N1-1</strain>
    </source>
</reference>
<dbReference type="InterPro" id="IPR009081">
    <property type="entry name" value="PP-bd_ACP"/>
</dbReference>
<dbReference type="PROSITE" id="PS00101">
    <property type="entry name" value="HEXAPEP_TRANSFERASES"/>
    <property type="match status" value="1"/>
</dbReference>
<dbReference type="InterPro" id="IPR042099">
    <property type="entry name" value="ANL_N_sf"/>
</dbReference>
<dbReference type="InterPro" id="IPR010071">
    <property type="entry name" value="AA_adenyl_dom"/>
</dbReference>
<dbReference type="Pfam" id="PF00501">
    <property type="entry name" value="AMP-binding"/>
    <property type="match status" value="1"/>
</dbReference>
<dbReference type="Gene3D" id="1.10.1200.10">
    <property type="entry name" value="ACP-like"/>
    <property type="match status" value="1"/>
</dbReference>
<dbReference type="InterPro" id="IPR020845">
    <property type="entry name" value="AMP-binding_CS"/>
</dbReference>
<protein>
    <submittedName>
        <fullName evidence="1">Pls/PosA family non-ribosomal peptide synthetase</fullName>
    </submittedName>
</protein>
<dbReference type="InterPro" id="IPR045851">
    <property type="entry name" value="AMP-bd_C_sf"/>
</dbReference>
<proteinExistence type="predicted"/>
<dbReference type="NCBIfam" id="TIGR01733">
    <property type="entry name" value="AA-adenyl-dom"/>
    <property type="match status" value="1"/>
</dbReference>
<dbReference type="PANTHER" id="PTHR45527:SF1">
    <property type="entry name" value="FATTY ACID SYNTHASE"/>
    <property type="match status" value="1"/>
</dbReference>
<dbReference type="InterPro" id="IPR000873">
    <property type="entry name" value="AMP-dep_synth/lig_dom"/>
</dbReference>
<dbReference type="InterPro" id="IPR012728">
    <property type="entry name" value="Pls/PosA_C"/>
</dbReference>
<evidence type="ECO:0000313" key="2">
    <source>
        <dbReference type="Proteomes" id="UP001592582"/>
    </source>
</evidence>
<dbReference type="EMBL" id="JBHEZX010000014">
    <property type="protein sequence ID" value="MFC1413075.1"/>
    <property type="molecule type" value="Genomic_DNA"/>
</dbReference>
<dbReference type="Gene3D" id="2.160.10.10">
    <property type="entry name" value="Hexapeptide repeat proteins"/>
    <property type="match status" value="2"/>
</dbReference>
<dbReference type="NCBIfam" id="TIGR02353">
    <property type="entry name" value="NRPS_term_dom"/>
    <property type="match status" value="1"/>
</dbReference>
<organism evidence="1 2">
    <name type="scientific">Streptacidiphilus alkalitolerans</name>
    <dbReference type="NCBI Taxonomy" id="3342712"/>
    <lineage>
        <taxon>Bacteria</taxon>
        <taxon>Bacillati</taxon>
        <taxon>Actinomycetota</taxon>
        <taxon>Actinomycetes</taxon>
        <taxon>Kitasatosporales</taxon>
        <taxon>Streptomycetaceae</taxon>
        <taxon>Streptacidiphilus</taxon>
    </lineage>
</organism>
<dbReference type="PROSITE" id="PS00455">
    <property type="entry name" value="AMP_BINDING"/>
    <property type="match status" value="1"/>
</dbReference>
<dbReference type="InterPro" id="IPR018357">
    <property type="entry name" value="Hexapep_transf_CS"/>
</dbReference>
<dbReference type="Proteomes" id="UP001592582">
    <property type="component" value="Unassembled WGS sequence"/>
</dbReference>
<sequence>MESENLLAAALPLPQADWPAAPAAPARTLVDILDASVRRTPDAPALDVDGAVLDYRGLRQAASALAARLGARGIGPGDRVGVRIPSGTAELYTSILGVLLAGAAYVPVDVDDPDERAELIWQDAGVRAVLGADGSLRPGPVAGTGTGTGTGTAPAGGARAPEPGDDAWIIFTSGTTGRPKGVAVSHRSAAAFVDAEAGLFLRQAPLGPGDRVLAGLSVAFDASCEEMWLAWRHGACLVPAPRALVRAGAELGPWLVRRGVTALSTVPTLAALWPVESLDAVRLVIVGGEACPAELVARLDRPGREFWNTYGPTETTVVACAARLRAGQPVRIGTPLDGWRLAVVDPDGAPVGWGGTGELLIGGVGAARYLDPLKDAERFGPHPALPGTRVYRSGDLVRAEPQGLVFVGRADEQVKLGGRRIELGEVDAALAALPGVRAAAAAVQETPLGGQVLVGYLVAEPGAGTDLAELRQRLLRVLPAALVPVLALLAELPTRTSGKVDRAALPWPPPSGLPPQGGSAGPGGRSEPRGTAARLAEQWRDLLGVSTDTDGDFFALGGTSLAAAQLVSQLRVRHPGLSVADLYHRPRLGDLAAHLDLIAVPHRTPDDRTADDRTADDQHTAHRLPRPAAPADPPGQRKRSITRTPRRTGLYQAAVLMLLHTLGGARWVLGLAALDNLLRNSLLRDLLGGGALGAAADPLAWTRPTSWWIIGAGWLLFSSAPGRTLLGAAGARLLTRRLRPGTYPRGGRVHLRLWTAERLVATFNVAAVVGTPLARRYARLLGCEVGPEADLHTMPPVTGLARFGAGCTLEPEVDAAGWWLEGDLLRLGAITVGPGARIGSRAMLMPGADVGAGAEVAPGSCVLGRVPDRTRVHGSPSRPAPQSPAAAPQDAAPWPEGRPPRSPVRDRLWDAVYALTLPALQLLPLAAAAPSLLTLCLLLAHQPSPGGALTRLLLASVPLALLGRVLHALLLAGLVRLLSRAVRPGLHPAHGRTGWSVWLVHQLTGSARSQLYPLYASLATPHWLRLLGARIGRRVEASTVLLLPGLTTVQDFAFLADDTLLAPFEIANGWLRLGRVSVGRRSFVGNSGIVGPGRSLPEDSLVGVLSDAPDRAEPGSSWLGRPGFPMQRTVETGDTARTYDPPRRLVLARAAVELCRVAPTVLSVLLGALSAAGLQALLDRYGLTASLLSAGLPLVLCGLVACALTTAAKRLLMGRFRAGVQPLWSSFVWRNELFDTFVEELGMPWLGSTLVGTPFLNAWLRSLGARIGPGVWCETHWLPETDLVELGEGCTLNRGVVVQTHLFHDRLMRMDGIRIGAGATVGPHSIVLLGAVVGEAAVVGPSSLVMRGEAIPARTRWLGNPVADWSGLITPFVTRS</sequence>
<dbReference type="Pfam" id="PF13193">
    <property type="entry name" value="AMP-binding_C"/>
    <property type="match status" value="1"/>
</dbReference>
<dbReference type="SUPFAM" id="SSF51161">
    <property type="entry name" value="Trimeric LpxA-like enzymes"/>
    <property type="match status" value="3"/>
</dbReference>
<keyword evidence="2" id="KW-1185">Reference proteome</keyword>
<dbReference type="Pfam" id="PF00550">
    <property type="entry name" value="PP-binding"/>
    <property type="match status" value="1"/>
</dbReference>
<evidence type="ECO:0000313" key="1">
    <source>
        <dbReference type="EMBL" id="MFC1413075.1"/>
    </source>
</evidence>
<dbReference type="InterPro" id="IPR036736">
    <property type="entry name" value="ACP-like_sf"/>
</dbReference>
<dbReference type="SUPFAM" id="SSF47336">
    <property type="entry name" value="ACP-like"/>
    <property type="match status" value="1"/>
</dbReference>
<dbReference type="InterPro" id="IPR011004">
    <property type="entry name" value="Trimer_LpxA-like_sf"/>
</dbReference>
<accession>A0ABV6VH86</accession>
<dbReference type="PROSITE" id="PS50075">
    <property type="entry name" value="CARRIER"/>
    <property type="match status" value="1"/>
</dbReference>
<comment type="caution">
    <text evidence="1">The sequence shown here is derived from an EMBL/GenBank/DDBJ whole genome shotgun (WGS) entry which is preliminary data.</text>
</comment>
<dbReference type="SUPFAM" id="SSF56801">
    <property type="entry name" value="Acetyl-CoA synthetase-like"/>
    <property type="match status" value="1"/>
</dbReference>
<dbReference type="Gene3D" id="3.30.300.30">
    <property type="match status" value="1"/>
</dbReference>
<dbReference type="InterPro" id="IPR025110">
    <property type="entry name" value="AMP-bd_C"/>
</dbReference>
<dbReference type="CDD" id="cd05930">
    <property type="entry name" value="A_NRPS"/>
    <property type="match status" value="1"/>
</dbReference>
<dbReference type="Gene3D" id="3.40.50.12780">
    <property type="entry name" value="N-terminal domain of ligase-like"/>
    <property type="match status" value="1"/>
</dbReference>
<dbReference type="PANTHER" id="PTHR45527">
    <property type="entry name" value="NONRIBOSOMAL PEPTIDE SYNTHETASE"/>
    <property type="match status" value="1"/>
</dbReference>
<gene>
    <name evidence="1" type="ORF">ACEZDG_27790</name>
</gene>
<name>A0ABV6VH86_9ACTN</name>